<gene>
    <name evidence="1" type="ORF">Ciccas_009510</name>
</gene>
<name>A0ABD2PWT3_9PLAT</name>
<evidence type="ECO:0000313" key="1">
    <source>
        <dbReference type="EMBL" id="KAL3311903.1"/>
    </source>
</evidence>
<accession>A0ABD2PWT3</accession>
<protein>
    <submittedName>
        <fullName evidence="1">Uncharacterized protein</fullName>
    </submittedName>
</protein>
<dbReference type="AlphaFoldDB" id="A0ABD2PWT3"/>
<comment type="caution">
    <text evidence="1">The sequence shown here is derived from an EMBL/GenBank/DDBJ whole genome shotgun (WGS) entry which is preliminary data.</text>
</comment>
<sequence>MFKCLEQLKDTYIEKELVIDQHLKERHNAYILALRSAKHFVSWVQQVLRPLLIRDLIVKTLRYTTLAIMRLLALETEFLGFGNTEFLSETIRFDDTFENCALKELAASQEIKYNTYLANKCSKLEQLVKMSHLKLESTELVINDLTRDQIQEL</sequence>
<dbReference type="Proteomes" id="UP001626550">
    <property type="component" value="Unassembled WGS sequence"/>
</dbReference>
<proteinExistence type="predicted"/>
<reference evidence="1 2" key="1">
    <citation type="submission" date="2024-11" db="EMBL/GenBank/DDBJ databases">
        <title>Adaptive evolution of stress response genes in parasites aligns with host niche diversity.</title>
        <authorList>
            <person name="Hahn C."/>
            <person name="Resl P."/>
        </authorList>
    </citation>
    <scope>NUCLEOTIDE SEQUENCE [LARGE SCALE GENOMIC DNA]</scope>
    <source>
        <strain evidence="1">EGGRZ-B1_66</strain>
        <tissue evidence="1">Body</tissue>
    </source>
</reference>
<dbReference type="EMBL" id="JBJKFK010001963">
    <property type="protein sequence ID" value="KAL3311903.1"/>
    <property type="molecule type" value="Genomic_DNA"/>
</dbReference>
<evidence type="ECO:0000313" key="2">
    <source>
        <dbReference type="Proteomes" id="UP001626550"/>
    </source>
</evidence>
<keyword evidence="2" id="KW-1185">Reference proteome</keyword>
<organism evidence="1 2">
    <name type="scientific">Cichlidogyrus casuarinus</name>
    <dbReference type="NCBI Taxonomy" id="1844966"/>
    <lineage>
        <taxon>Eukaryota</taxon>
        <taxon>Metazoa</taxon>
        <taxon>Spiralia</taxon>
        <taxon>Lophotrochozoa</taxon>
        <taxon>Platyhelminthes</taxon>
        <taxon>Monogenea</taxon>
        <taxon>Monopisthocotylea</taxon>
        <taxon>Dactylogyridea</taxon>
        <taxon>Ancyrocephalidae</taxon>
        <taxon>Cichlidogyrus</taxon>
    </lineage>
</organism>